<proteinExistence type="predicted"/>
<organism evidence="1 2">
    <name type="scientific">Schistosoma mattheei</name>
    <dbReference type="NCBI Taxonomy" id="31246"/>
    <lineage>
        <taxon>Eukaryota</taxon>
        <taxon>Metazoa</taxon>
        <taxon>Spiralia</taxon>
        <taxon>Lophotrochozoa</taxon>
        <taxon>Platyhelminthes</taxon>
        <taxon>Trematoda</taxon>
        <taxon>Digenea</taxon>
        <taxon>Strigeidida</taxon>
        <taxon>Schistosomatoidea</taxon>
        <taxon>Schistosomatidae</taxon>
        <taxon>Schistosoma</taxon>
    </lineage>
</organism>
<protein>
    <submittedName>
        <fullName evidence="1">Uncharacterized protein</fullName>
    </submittedName>
</protein>
<evidence type="ECO:0000313" key="2">
    <source>
        <dbReference type="Proteomes" id="UP000269396"/>
    </source>
</evidence>
<keyword evidence="2" id="KW-1185">Reference proteome</keyword>
<dbReference type="EMBL" id="UZAL01040362">
    <property type="protein sequence ID" value="VDP76917.1"/>
    <property type="molecule type" value="Genomic_DNA"/>
</dbReference>
<sequence length="95" mass="11226">MWHYRKYVLDSSHHEFVLDKQWKPEITKNVLILIEYSTNPIVSKSLADTNPSIEIINRFSYQSNISKSSIDHVFERSSKPNSLYFIRPTQHAIDM</sequence>
<evidence type="ECO:0000313" key="1">
    <source>
        <dbReference type="EMBL" id="VDP76917.1"/>
    </source>
</evidence>
<gene>
    <name evidence="1" type="ORF">SMTD_LOCUS18379</name>
</gene>
<reference evidence="1 2" key="1">
    <citation type="submission" date="2018-11" db="EMBL/GenBank/DDBJ databases">
        <authorList>
            <consortium name="Pathogen Informatics"/>
        </authorList>
    </citation>
    <scope>NUCLEOTIDE SEQUENCE [LARGE SCALE GENOMIC DNA]</scope>
    <source>
        <strain>Denwood</strain>
        <strain evidence="2">Zambia</strain>
    </source>
</reference>
<accession>A0A183PVJ2</accession>
<dbReference type="AlphaFoldDB" id="A0A183PVJ2"/>
<name>A0A183PVJ2_9TREM</name>
<dbReference type="Proteomes" id="UP000269396">
    <property type="component" value="Unassembled WGS sequence"/>
</dbReference>